<protein>
    <submittedName>
        <fullName evidence="6">Beta-ketoacyl synthase N-terminal-like domain-containing protein</fullName>
    </submittedName>
</protein>
<evidence type="ECO:0000256" key="4">
    <source>
        <dbReference type="RuleBase" id="RU003694"/>
    </source>
</evidence>
<dbReference type="SMART" id="SM00825">
    <property type="entry name" value="PKS_KS"/>
    <property type="match status" value="1"/>
</dbReference>
<evidence type="ECO:0000259" key="5">
    <source>
        <dbReference type="PROSITE" id="PS52004"/>
    </source>
</evidence>
<gene>
    <name evidence="6" type="ORF">QWI16_14820</name>
</gene>
<accession>A0ABT8THQ6</accession>
<evidence type="ECO:0000313" key="6">
    <source>
        <dbReference type="EMBL" id="MDO3383451.1"/>
    </source>
</evidence>
<dbReference type="InterPro" id="IPR000794">
    <property type="entry name" value="Beta-ketoacyl_synthase"/>
</dbReference>
<evidence type="ECO:0000256" key="2">
    <source>
        <dbReference type="ARBA" id="ARBA00008467"/>
    </source>
</evidence>
<dbReference type="InterPro" id="IPR014031">
    <property type="entry name" value="Ketoacyl_synth_C"/>
</dbReference>
<dbReference type="SUPFAM" id="SSF53901">
    <property type="entry name" value="Thiolase-like"/>
    <property type="match status" value="2"/>
</dbReference>
<comment type="caution">
    <text evidence="6">The sequence shown here is derived from an EMBL/GenBank/DDBJ whole genome shotgun (WGS) entry which is preliminary data.</text>
</comment>
<proteinExistence type="inferred from homology"/>
<keyword evidence="7" id="KW-1185">Reference proteome</keyword>
<organism evidence="6 7">
    <name type="scientific">Gilvimarinus algae</name>
    <dbReference type="NCBI Taxonomy" id="3058037"/>
    <lineage>
        <taxon>Bacteria</taxon>
        <taxon>Pseudomonadati</taxon>
        <taxon>Pseudomonadota</taxon>
        <taxon>Gammaproteobacteria</taxon>
        <taxon>Cellvibrionales</taxon>
        <taxon>Cellvibrionaceae</taxon>
        <taxon>Gilvimarinus</taxon>
    </lineage>
</organism>
<dbReference type="Proteomes" id="UP001168380">
    <property type="component" value="Unassembled WGS sequence"/>
</dbReference>
<dbReference type="PANTHER" id="PTHR11712:SF320">
    <property type="entry name" value="BETA-KETOACYL SYNTHASE"/>
    <property type="match status" value="1"/>
</dbReference>
<dbReference type="Gene3D" id="3.40.47.10">
    <property type="match status" value="1"/>
</dbReference>
<dbReference type="EMBL" id="JAULRT010000062">
    <property type="protein sequence ID" value="MDO3383451.1"/>
    <property type="molecule type" value="Genomic_DNA"/>
</dbReference>
<dbReference type="PROSITE" id="PS52004">
    <property type="entry name" value="KS3_2"/>
    <property type="match status" value="1"/>
</dbReference>
<evidence type="ECO:0000256" key="3">
    <source>
        <dbReference type="ARBA" id="ARBA00022679"/>
    </source>
</evidence>
<dbReference type="Pfam" id="PF02801">
    <property type="entry name" value="Ketoacyl-synt_C"/>
    <property type="match status" value="1"/>
</dbReference>
<dbReference type="InterPro" id="IPR020841">
    <property type="entry name" value="PKS_Beta-ketoAc_synthase_dom"/>
</dbReference>
<dbReference type="InterPro" id="IPR016039">
    <property type="entry name" value="Thiolase-like"/>
</dbReference>
<dbReference type="InterPro" id="IPR014030">
    <property type="entry name" value="Ketoacyl_synth_N"/>
</dbReference>
<dbReference type="PANTHER" id="PTHR11712">
    <property type="entry name" value="POLYKETIDE SYNTHASE-RELATED"/>
    <property type="match status" value="1"/>
</dbReference>
<name>A0ABT8THQ6_9GAMM</name>
<evidence type="ECO:0000313" key="7">
    <source>
        <dbReference type="Proteomes" id="UP001168380"/>
    </source>
</evidence>
<reference evidence="6" key="1">
    <citation type="submission" date="2023-07" db="EMBL/GenBank/DDBJ databases">
        <title>Gilvimarinus algae sp. nov., isolated from the surface of Kelp.</title>
        <authorList>
            <person name="Sun Y.Y."/>
            <person name="Gong Y."/>
            <person name="Du Z.J."/>
        </authorList>
    </citation>
    <scope>NUCLEOTIDE SEQUENCE</scope>
    <source>
        <strain evidence="6">SDUM040014</strain>
    </source>
</reference>
<comment type="similarity">
    <text evidence="2 4">Belongs to the thiolase-like superfamily. Beta-ketoacyl-ACP synthases family.</text>
</comment>
<dbReference type="RefSeq" id="WP_302714232.1">
    <property type="nucleotide sequence ID" value="NZ_JAULRT010000062.1"/>
</dbReference>
<comment type="pathway">
    <text evidence="1">Lipid metabolism.</text>
</comment>
<keyword evidence="3 4" id="KW-0808">Transferase</keyword>
<feature type="domain" description="Ketosynthase family 3 (KS3)" evidence="5">
    <location>
        <begin position="1"/>
        <end position="378"/>
    </location>
</feature>
<dbReference type="Pfam" id="PF00109">
    <property type="entry name" value="ketoacyl-synt"/>
    <property type="match status" value="1"/>
</dbReference>
<sequence>MNVCIRQFSARCSLGDQLDACVDNLLESVPAPSSLSFAQLGEAISLPYFCAPREDDFYRELEITLDHLLQSAGLDRKARQNTALLIGSSSFDVHISEARYRADIAKRGAETAVPMPIIGYGKLAERLAGSLSLGPVRYTYSTACTSSANALLYAGRLIRCGVVEHALVLGTEHRNTTSALGFHGLGLVSPSGEMHPFDANRDGLILGEGLGALLLSPDSLTPPHERRWQLAGGAIGTDNHSLTAAHVSGEEIASVIRAALADAGVAPGDIQAVKVHGTASLKNDEAEASALQAVFSEIPKAFALKPFIGHTLGACGALEAALTLGALARGVLPANPRARSDGQLGVKLHTSAPAAGPGYYLFNCFAFGGNNNALVLRDLGAGE</sequence>
<evidence type="ECO:0000256" key="1">
    <source>
        <dbReference type="ARBA" id="ARBA00005189"/>
    </source>
</evidence>